<dbReference type="Gene3D" id="3.10.105.10">
    <property type="entry name" value="Dipeptide-binding Protein, Domain 3"/>
    <property type="match status" value="1"/>
</dbReference>
<feature type="chain" id="PRO_5012870651" evidence="5">
    <location>
        <begin position="21"/>
        <end position="524"/>
    </location>
</feature>
<dbReference type="Gene3D" id="3.40.190.10">
    <property type="entry name" value="Periplasmic binding protein-like II"/>
    <property type="match status" value="1"/>
</dbReference>
<evidence type="ECO:0000256" key="3">
    <source>
        <dbReference type="ARBA" id="ARBA00022448"/>
    </source>
</evidence>
<keyword evidence="3" id="KW-0813">Transport</keyword>
<dbReference type="FunFam" id="3.10.105.10:FF:000001">
    <property type="entry name" value="Oligopeptide ABC transporter, oligopeptide-binding protein"/>
    <property type="match status" value="1"/>
</dbReference>
<dbReference type="EMBL" id="FWFZ01000030">
    <property type="protein sequence ID" value="SLN74241.1"/>
    <property type="molecule type" value="Genomic_DNA"/>
</dbReference>
<reference evidence="7 8" key="1">
    <citation type="submission" date="2017-03" db="EMBL/GenBank/DDBJ databases">
        <authorList>
            <person name="Afonso C.L."/>
            <person name="Miller P.J."/>
            <person name="Scott M.A."/>
            <person name="Spackman E."/>
            <person name="Goraichik I."/>
            <person name="Dimitrov K.M."/>
            <person name="Suarez D.L."/>
            <person name="Swayne D.E."/>
        </authorList>
    </citation>
    <scope>NUCLEOTIDE SEQUENCE [LARGE SCALE GENOMIC DNA]</scope>
    <source>
        <strain evidence="7 8">CECT 7023</strain>
    </source>
</reference>
<evidence type="ECO:0000259" key="6">
    <source>
        <dbReference type="Pfam" id="PF00496"/>
    </source>
</evidence>
<dbReference type="CDD" id="cd08504">
    <property type="entry name" value="PBP2_OppA"/>
    <property type="match status" value="1"/>
</dbReference>
<protein>
    <submittedName>
        <fullName evidence="7">Dipeptide-binding protein DppE</fullName>
    </submittedName>
</protein>
<evidence type="ECO:0000256" key="1">
    <source>
        <dbReference type="ARBA" id="ARBA00004418"/>
    </source>
</evidence>
<keyword evidence="4 5" id="KW-0732">Signal</keyword>
<dbReference type="RefSeq" id="WP_085880527.1">
    <property type="nucleotide sequence ID" value="NZ_FWFZ01000030.1"/>
</dbReference>
<feature type="domain" description="Solute-binding protein family 5" evidence="6">
    <location>
        <begin position="64"/>
        <end position="445"/>
    </location>
</feature>
<gene>
    <name evidence="7" type="primary">dppE</name>
    <name evidence="7" type="ORF">ROA7023_03781</name>
</gene>
<evidence type="ECO:0000256" key="4">
    <source>
        <dbReference type="ARBA" id="ARBA00022729"/>
    </source>
</evidence>
<dbReference type="AlphaFoldDB" id="A0A1Y5TVV1"/>
<keyword evidence="8" id="KW-1185">Reference proteome</keyword>
<dbReference type="InterPro" id="IPR039424">
    <property type="entry name" value="SBP_5"/>
</dbReference>
<dbReference type="Proteomes" id="UP000193900">
    <property type="component" value="Unassembled WGS sequence"/>
</dbReference>
<dbReference type="FunFam" id="3.90.76.10:FF:000001">
    <property type="entry name" value="Oligopeptide ABC transporter substrate-binding protein"/>
    <property type="match status" value="1"/>
</dbReference>
<dbReference type="Pfam" id="PF00496">
    <property type="entry name" value="SBP_bac_5"/>
    <property type="match status" value="1"/>
</dbReference>
<evidence type="ECO:0000256" key="2">
    <source>
        <dbReference type="ARBA" id="ARBA00005695"/>
    </source>
</evidence>
<dbReference type="OrthoDB" id="9803988at2"/>
<proteinExistence type="inferred from homology"/>
<dbReference type="PANTHER" id="PTHR30290">
    <property type="entry name" value="PERIPLASMIC BINDING COMPONENT OF ABC TRANSPORTER"/>
    <property type="match status" value="1"/>
</dbReference>
<dbReference type="SUPFAM" id="SSF53850">
    <property type="entry name" value="Periplasmic binding protein-like II"/>
    <property type="match status" value="1"/>
</dbReference>
<dbReference type="GO" id="GO:0043190">
    <property type="term" value="C:ATP-binding cassette (ABC) transporter complex"/>
    <property type="evidence" value="ECO:0007669"/>
    <property type="project" value="InterPro"/>
</dbReference>
<dbReference type="InterPro" id="IPR000914">
    <property type="entry name" value="SBP_5_dom"/>
</dbReference>
<dbReference type="PANTHER" id="PTHR30290:SF10">
    <property type="entry name" value="PERIPLASMIC OLIGOPEPTIDE-BINDING PROTEIN-RELATED"/>
    <property type="match status" value="1"/>
</dbReference>
<evidence type="ECO:0000256" key="5">
    <source>
        <dbReference type="SAM" id="SignalP"/>
    </source>
</evidence>
<dbReference type="PIRSF" id="PIRSF002741">
    <property type="entry name" value="MppA"/>
    <property type="match status" value="1"/>
</dbReference>
<dbReference type="GO" id="GO:0015833">
    <property type="term" value="P:peptide transport"/>
    <property type="evidence" value="ECO:0007669"/>
    <property type="project" value="TreeGrafter"/>
</dbReference>
<evidence type="ECO:0000313" key="8">
    <source>
        <dbReference type="Proteomes" id="UP000193900"/>
    </source>
</evidence>
<evidence type="ECO:0000313" key="7">
    <source>
        <dbReference type="EMBL" id="SLN74241.1"/>
    </source>
</evidence>
<name>A0A1Y5TVV1_9RHOB</name>
<comment type="similarity">
    <text evidence="2">Belongs to the bacterial solute-binding protein 5 family.</text>
</comment>
<organism evidence="7 8">
    <name type="scientific">Roseisalinus antarcticus</name>
    <dbReference type="NCBI Taxonomy" id="254357"/>
    <lineage>
        <taxon>Bacteria</taxon>
        <taxon>Pseudomonadati</taxon>
        <taxon>Pseudomonadota</taxon>
        <taxon>Alphaproteobacteria</taxon>
        <taxon>Rhodobacterales</taxon>
        <taxon>Roseobacteraceae</taxon>
        <taxon>Roseisalinus</taxon>
    </lineage>
</organism>
<sequence length="524" mass="57922">MRKLILPLAFAAALAAPAHAQGDLTYVVNNESATYDPGLTSETFAAPIIGNTFEGLVRFNSDNEIEPAMAESWEVSDDGLTYTFHLRDANWSDGEPVTAQDFVYAWTRVLDPEAGAMNPAMFYLIEGAEEYYAAGGEGEIMVSAPDDRTLTFTLAQRVPYMLQMLTYTNFFPVRQDVVGADPEGWTRNPETFIGNGPFVVTEFNFGESVVFAKNPEYYDADEVSLETLTFRLIPEPTTALAAYESGQVDGIEAVPAPEIPRLMAGDDGFMIVPSLGTTYAFFNPEQAPLDDVRVRQALSMAVDRQSIIDFVMQSADVPALGLVPYGMTIAGEDFREGTDTFGLGATAQVEEAQALLAEAGYPGGEGFPETVFMTYTSPPIERIIEAIQQMWAENLGIEVQIQATEWQVYYPEVQKIEYQIAQMGWGADYPHPMTFLDIYLSDSPNNLAGWESAAYDAKIAEAKAASDEAESLAAMREAEAIFMNDHVILPMYHRYAYMLMNPGVEGFWRSTLNVPYFRDVVINE</sequence>
<dbReference type="GO" id="GO:1904680">
    <property type="term" value="F:peptide transmembrane transporter activity"/>
    <property type="evidence" value="ECO:0007669"/>
    <property type="project" value="TreeGrafter"/>
</dbReference>
<dbReference type="Gene3D" id="3.90.76.10">
    <property type="entry name" value="Dipeptide-binding Protein, Domain 1"/>
    <property type="match status" value="1"/>
</dbReference>
<accession>A0A1Y5TVV1</accession>
<feature type="signal peptide" evidence="5">
    <location>
        <begin position="1"/>
        <end position="20"/>
    </location>
</feature>
<dbReference type="GO" id="GO:0030288">
    <property type="term" value="C:outer membrane-bounded periplasmic space"/>
    <property type="evidence" value="ECO:0007669"/>
    <property type="project" value="UniProtKB-ARBA"/>
</dbReference>
<dbReference type="InterPro" id="IPR030678">
    <property type="entry name" value="Peptide/Ni-bd"/>
</dbReference>
<comment type="subcellular location">
    <subcellularLocation>
        <location evidence="1">Periplasm</location>
    </subcellularLocation>
</comment>